<evidence type="ECO:0000313" key="1">
    <source>
        <dbReference type="EMBL" id="MBB4742526.1"/>
    </source>
</evidence>
<organism evidence="1 2">
    <name type="scientific">Actinoplanes octamycinicus</name>
    <dbReference type="NCBI Taxonomy" id="135948"/>
    <lineage>
        <taxon>Bacteria</taxon>
        <taxon>Bacillati</taxon>
        <taxon>Actinomycetota</taxon>
        <taxon>Actinomycetes</taxon>
        <taxon>Micromonosporales</taxon>
        <taxon>Micromonosporaceae</taxon>
        <taxon>Actinoplanes</taxon>
    </lineage>
</organism>
<dbReference type="AlphaFoldDB" id="A0A7W7H1Z8"/>
<reference evidence="1 2" key="1">
    <citation type="submission" date="2020-08" db="EMBL/GenBank/DDBJ databases">
        <title>Sequencing the genomes of 1000 actinobacteria strains.</title>
        <authorList>
            <person name="Klenk H.-P."/>
        </authorList>
    </citation>
    <scope>NUCLEOTIDE SEQUENCE [LARGE SCALE GENOMIC DNA]</scope>
    <source>
        <strain evidence="1 2">DSM 45809</strain>
    </source>
</reference>
<protein>
    <submittedName>
        <fullName evidence="1">Uncharacterized protein</fullName>
    </submittedName>
</protein>
<gene>
    <name evidence="1" type="ORF">BJY16_005985</name>
</gene>
<accession>A0A7W7H1Z8</accession>
<comment type="caution">
    <text evidence="1">The sequence shown here is derived from an EMBL/GenBank/DDBJ whole genome shotgun (WGS) entry which is preliminary data.</text>
</comment>
<name>A0A7W7H1Z8_9ACTN</name>
<dbReference type="RefSeq" id="WP_260418325.1">
    <property type="nucleotide sequence ID" value="NZ_BAABFG010000005.1"/>
</dbReference>
<proteinExistence type="predicted"/>
<evidence type="ECO:0000313" key="2">
    <source>
        <dbReference type="Proteomes" id="UP000546162"/>
    </source>
</evidence>
<sequence length="42" mass="4750">MRDDLDITPDGCPLSAELTAAGLRLIRWLDESHHWFAASRRG</sequence>
<dbReference type="EMBL" id="JACHNB010000001">
    <property type="protein sequence ID" value="MBB4742526.1"/>
    <property type="molecule type" value="Genomic_DNA"/>
</dbReference>
<dbReference type="Proteomes" id="UP000546162">
    <property type="component" value="Unassembled WGS sequence"/>
</dbReference>
<keyword evidence="2" id="KW-1185">Reference proteome</keyword>